<name>A0A975BS97_9BACT</name>
<dbReference type="EMBL" id="CP061800">
    <property type="protein sequence ID" value="QTA90751.1"/>
    <property type="molecule type" value="Genomic_DNA"/>
</dbReference>
<evidence type="ECO:0000313" key="1">
    <source>
        <dbReference type="EMBL" id="QTA90751.1"/>
    </source>
</evidence>
<organism evidence="1 2">
    <name type="scientific">Desulfonema magnum</name>
    <dbReference type="NCBI Taxonomy" id="45655"/>
    <lineage>
        <taxon>Bacteria</taxon>
        <taxon>Pseudomonadati</taxon>
        <taxon>Thermodesulfobacteriota</taxon>
        <taxon>Desulfobacteria</taxon>
        <taxon>Desulfobacterales</taxon>
        <taxon>Desulfococcaceae</taxon>
        <taxon>Desulfonema</taxon>
    </lineage>
</organism>
<accession>A0A975BS97</accession>
<dbReference type="AlphaFoldDB" id="A0A975BS97"/>
<proteinExistence type="predicted"/>
<keyword evidence="2" id="KW-1185">Reference proteome</keyword>
<protein>
    <submittedName>
        <fullName evidence="1">Uncharacterized protein</fullName>
    </submittedName>
</protein>
<dbReference type="Proteomes" id="UP000663722">
    <property type="component" value="Chromosome"/>
</dbReference>
<evidence type="ECO:0000313" key="2">
    <source>
        <dbReference type="Proteomes" id="UP000663722"/>
    </source>
</evidence>
<reference evidence="1" key="1">
    <citation type="journal article" date="2021" name="Microb. Physiol.">
        <title>Proteogenomic Insights into the Physiology of Marine, Sulfate-Reducing, Filamentous Desulfonema limicola and Desulfonema magnum.</title>
        <authorList>
            <person name="Schnaars V."/>
            <person name="Wohlbrand L."/>
            <person name="Scheve S."/>
            <person name="Hinrichs C."/>
            <person name="Reinhardt R."/>
            <person name="Rabus R."/>
        </authorList>
    </citation>
    <scope>NUCLEOTIDE SEQUENCE</scope>
    <source>
        <strain evidence="1">4be13</strain>
    </source>
</reference>
<dbReference type="KEGG" id="dmm:dnm_068120"/>
<sequence>MLEETRLFSRTGHLLPSEKSRVSLLFIFFVLYTALLY</sequence>
<gene>
    <name evidence="1" type="ORF">dnm_068120</name>
</gene>